<dbReference type="STRING" id="927664.SAMN05421780_107101"/>
<gene>
    <name evidence="1" type="ORF">SAMN05421780_107101</name>
</gene>
<keyword evidence="2" id="KW-1185">Reference proteome</keyword>
<organism evidence="1 2">
    <name type="scientific">Flexibacter flexilis DSM 6793</name>
    <dbReference type="NCBI Taxonomy" id="927664"/>
    <lineage>
        <taxon>Bacteria</taxon>
        <taxon>Pseudomonadati</taxon>
        <taxon>Bacteroidota</taxon>
        <taxon>Cytophagia</taxon>
        <taxon>Cytophagales</taxon>
        <taxon>Flexibacteraceae</taxon>
        <taxon>Flexibacter</taxon>
    </lineage>
</organism>
<sequence length="310" mass="36011">MEEYRFERLTANTLHHLQYLYLHCFKTHVSIEYLTQKYATQNFGKDYVGYLAFHNATNEAAAYYGVFPLVCEYNGEKLLAAQSGDTMTHPSHQGKRLFITLAKKTYELAKEEGLHFVFGMPNKNSYHGFVTKLSWIHYETMINYKIRVMTLPLSELAKRVKIFKLFYGIYQKMILFLYVSNKIVPNSLIEPNIGGVVHDADFYQYKKYTDNMCITVAGVTLWVKNEGFFCVGDMEKFDLKQADEFWKKLRRLAFWLGCTKIFFSTTKGSFVEKVCSRYPSSEGLPIGVINLSGKYPVEQFKYSLADLDTF</sequence>
<dbReference type="InterPro" id="IPR016181">
    <property type="entry name" value="Acyl_CoA_acyltransferase"/>
</dbReference>
<proteinExistence type="predicted"/>
<keyword evidence="1" id="KW-0808">Transferase</keyword>
<protein>
    <submittedName>
        <fullName evidence="1">Acetyltransferase (GNAT) domain-containing protein</fullName>
    </submittedName>
</protein>
<dbReference type="EMBL" id="FOLE01000007">
    <property type="protein sequence ID" value="SFC61162.1"/>
    <property type="molecule type" value="Genomic_DNA"/>
</dbReference>
<dbReference type="Proteomes" id="UP000199514">
    <property type="component" value="Unassembled WGS sequence"/>
</dbReference>
<dbReference type="AlphaFoldDB" id="A0A1I1KLM3"/>
<dbReference type="Gene3D" id="3.40.630.30">
    <property type="match status" value="1"/>
</dbReference>
<dbReference type="SUPFAM" id="SSF55729">
    <property type="entry name" value="Acyl-CoA N-acyltransferases (Nat)"/>
    <property type="match status" value="1"/>
</dbReference>
<evidence type="ECO:0000313" key="2">
    <source>
        <dbReference type="Proteomes" id="UP000199514"/>
    </source>
</evidence>
<dbReference type="Pfam" id="PF13527">
    <property type="entry name" value="Acetyltransf_9"/>
    <property type="match status" value="1"/>
</dbReference>
<dbReference type="GO" id="GO:0016740">
    <property type="term" value="F:transferase activity"/>
    <property type="evidence" value="ECO:0007669"/>
    <property type="project" value="UniProtKB-KW"/>
</dbReference>
<dbReference type="OrthoDB" id="5570877at2"/>
<accession>A0A1I1KLM3</accession>
<evidence type="ECO:0000313" key="1">
    <source>
        <dbReference type="EMBL" id="SFC61162.1"/>
    </source>
</evidence>
<name>A0A1I1KLM3_9BACT</name>
<reference evidence="1 2" key="1">
    <citation type="submission" date="2016-10" db="EMBL/GenBank/DDBJ databases">
        <authorList>
            <person name="de Groot N.N."/>
        </authorList>
    </citation>
    <scope>NUCLEOTIDE SEQUENCE [LARGE SCALE GENOMIC DNA]</scope>
    <source>
        <strain evidence="1 2">DSM 6793</strain>
    </source>
</reference>